<dbReference type="Proteomes" id="UP001243623">
    <property type="component" value="Chromosome"/>
</dbReference>
<reference evidence="9" key="1">
    <citation type="submission" date="2023-03" db="EMBL/GenBank/DDBJ databases">
        <title>Selenobaculum gbiensis gen. nov. sp. nov., a new bacterium isolated from the gut microbiota of IBD patient.</title>
        <authorList>
            <person name="Yeo S."/>
            <person name="Park H."/>
            <person name="Huh C.S."/>
        </authorList>
    </citation>
    <scope>NUCLEOTIDE SEQUENCE</scope>
    <source>
        <strain evidence="9">ICN-92133</strain>
    </source>
</reference>
<dbReference type="EMBL" id="CP120678">
    <property type="protein sequence ID" value="WIW70226.1"/>
    <property type="molecule type" value="Genomic_DNA"/>
</dbReference>
<dbReference type="InterPro" id="IPR050746">
    <property type="entry name" value="DAACS"/>
</dbReference>
<dbReference type="GO" id="GO:0015293">
    <property type="term" value="F:symporter activity"/>
    <property type="evidence" value="ECO:0007669"/>
    <property type="project" value="UniProtKB-KW"/>
</dbReference>
<dbReference type="PANTHER" id="PTHR11958">
    <property type="entry name" value="SODIUM/DICARBOXYLATE SYMPORTER-RELATED"/>
    <property type="match status" value="1"/>
</dbReference>
<evidence type="ECO:0000256" key="7">
    <source>
        <dbReference type="ARBA" id="ARBA00023136"/>
    </source>
</evidence>
<feature type="transmembrane region" description="Helical" evidence="8">
    <location>
        <begin position="286"/>
        <end position="311"/>
    </location>
</feature>
<evidence type="ECO:0000256" key="2">
    <source>
        <dbReference type="ARBA" id="ARBA00022448"/>
    </source>
</evidence>
<dbReference type="Pfam" id="PF00375">
    <property type="entry name" value="SDF"/>
    <property type="match status" value="1"/>
</dbReference>
<dbReference type="AlphaFoldDB" id="A0A9Y2AHS9"/>
<feature type="transmembrane region" description="Helical" evidence="8">
    <location>
        <begin position="39"/>
        <end position="64"/>
    </location>
</feature>
<keyword evidence="10" id="KW-1185">Reference proteome</keyword>
<feature type="transmembrane region" description="Helical" evidence="8">
    <location>
        <begin position="346"/>
        <end position="368"/>
    </location>
</feature>
<keyword evidence="2" id="KW-0813">Transport</keyword>
<dbReference type="InterPro" id="IPR036458">
    <property type="entry name" value="Na:dicarbo_symporter_sf"/>
</dbReference>
<dbReference type="GO" id="GO:0006835">
    <property type="term" value="P:dicarboxylic acid transport"/>
    <property type="evidence" value="ECO:0007669"/>
    <property type="project" value="UniProtKB-ARBA"/>
</dbReference>
<dbReference type="KEGG" id="sgbi:P3F81_10045"/>
<feature type="transmembrane region" description="Helical" evidence="8">
    <location>
        <begin position="180"/>
        <end position="201"/>
    </location>
</feature>
<evidence type="ECO:0000313" key="9">
    <source>
        <dbReference type="EMBL" id="WIW70226.1"/>
    </source>
</evidence>
<feature type="transmembrane region" description="Helical" evidence="8">
    <location>
        <begin position="245"/>
        <end position="266"/>
    </location>
</feature>
<evidence type="ECO:0000256" key="5">
    <source>
        <dbReference type="ARBA" id="ARBA00022847"/>
    </source>
</evidence>
<dbReference type="InterPro" id="IPR001991">
    <property type="entry name" value="Na-dicarboxylate_symporter"/>
</dbReference>
<feature type="transmembrane region" description="Helical" evidence="8">
    <location>
        <begin position="207"/>
        <end position="233"/>
    </location>
</feature>
<comment type="subcellular location">
    <subcellularLocation>
        <location evidence="1">Cell membrane</location>
        <topology evidence="1">Multi-pass membrane protein</topology>
    </subcellularLocation>
</comment>
<evidence type="ECO:0000256" key="6">
    <source>
        <dbReference type="ARBA" id="ARBA00022989"/>
    </source>
</evidence>
<dbReference type="GO" id="GO:0005886">
    <property type="term" value="C:plasma membrane"/>
    <property type="evidence" value="ECO:0007669"/>
    <property type="project" value="UniProtKB-SubCell"/>
</dbReference>
<name>A0A9Y2AHS9_9FIRM</name>
<feature type="transmembrane region" description="Helical" evidence="8">
    <location>
        <begin position="76"/>
        <end position="98"/>
    </location>
</feature>
<dbReference type="PANTHER" id="PTHR11958:SF63">
    <property type="entry name" value="AMINO ACID TRANSPORTER"/>
    <property type="match status" value="1"/>
</dbReference>
<accession>A0A9Y2AHS9</accession>
<keyword evidence="6 8" id="KW-1133">Transmembrane helix</keyword>
<keyword evidence="3" id="KW-1003">Cell membrane</keyword>
<dbReference type="PRINTS" id="PR00173">
    <property type="entry name" value="EDTRNSPORT"/>
</dbReference>
<evidence type="ECO:0000313" key="10">
    <source>
        <dbReference type="Proteomes" id="UP001243623"/>
    </source>
</evidence>
<evidence type="ECO:0000256" key="4">
    <source>
        <dbReference type="ARBA" id="ARBA00022692"/>
    </source>
</evidence>
<keyword evidence="7 8" id="KW-0472">Membrane</keyword>
<feature type="transmembrane region" description="Helical" evidence="8">
    <location>
        <begin position="323"/>
        <end position="340"/>
    </location>
</feature>
<gene>
    <name evidence="9" type="ORF">P3F81_10045</name>
</gene>
<sequence>MNLSVKILISLILAIIAGLIAGAENLPWIKLWIAPIGTMFINLIKMMIVPVVMASIIVGAASLGDTRKLGRIGVKVMAFYLITTAIAMIIGLGVAGVVHPGDGISIAAEAAKTDVKAAPTIMEVIVNMVPANPLKAMTNVDMLPIIVFSLIIGIGITHVGQKALPLQNVFEALAEVSYKIITLIMELAPYGVFALLLPVVAANGPKVLLPLLSVIIAAFVASIIHAVITYASVIQVVGKMSPIKFFKGMAEAMMIAFTTCSSAGTLPVNMKNCQEKLGVSKEVSSFVLPLGATINMDGTAIYMSVCTLFIANVYGVDLTAAQMLIVVLTGTLASIGTAGVPGAGMIMLAMVLQAVNLPLEGIALVAGIDRVLDMCRTTLNITGDAAAAVVINKTEENK</sequence>
<keyword evidence="5" id="KW-0769">Symport</keyword>
<evidence type="ECO:0000256" key="8">
    <source>
        <dbReference type="SAM" id="Phobius"/>
    </source>
</evidence>
<feature type="transmembrane region" description="Helical" evidence="8">
    <location>
        <begin position="142"/>
        <end position="159"/>
    </location>
</feature>
<proteinExistence type="predicted"/>
<evidence type="ECO:0000256" key="3">
    <source>
        <dbReference type="ARBA" id="ARBA00022475"/>
    </source>
</evidence>
<dbReference type="SUPFAM" id="SSF118215">
    <property type="entry name" value="Proton glutamate symport protein"/>
    <property type="match status" value="1"/>
</dbReference>
<protein>
    <submittedName>
        <fullName evidence="9">Dicarboxylate/amino acid:cation symporter</fullName>
    </submittedName>
</protein>
<dbReference type="Gene3D" id="1.10.3860.10">
    <property type="entry name" value="Sodium:dicarboxylate symporter"/>
    <property type="match status" value="1"/>
</dbReference>
<keyword evidence="4 8" id="KW-0812">Transmembrane</keyword>
<organism evidence="9 10">
    <name type="scientific">Selenobaculum gibii</name>
    <dbReference type="NCBI Taxonomy" id="3054208"/>
    <lineage>
        <taxon>Bacteria</taxon>
        <taxon>Bacillati</taxon>
        <taxon>Bacillota</taxon>
        <taxon>Negativicutes</taxon>
        <taxon>Selenomonadales</taxon>
        <taxon>Selenomonadaceae</taxon>
        <taxon>Selenobaculum</taxon>
    </lineage>
</organism>
<dbReference type="FunFam" id="1.10.3860.10:FF:000001">
    <property type="entry name" value="C4-dicarboxylate transport protein"/>
    <property type="match status" value="1"/>
</dbReference>
<dbReference type="RefSeq" id="WP_309320363.1">
    <property type="nucleotide sequence ID" value="NZ_CP120678.1"/>
</dbReference>
<evidence type="ECO:0000256" key="1">
    <source>
        <dbReference type="ARBA" id="ARBA00004651"/>
    </source>
</evidence>